<dbReference type="FunFam" id="2.30.42.10:FF:000127">
    <property type="entry name" value="Pro-interleukin-16"/>
    <property type="match status" value="1"/>
</dbReference>
<keyword evidence="2 11" id="KW-0963">Cytoplasm</keyword>
<comment type="caution">
    <text evidence="14">The sequence shown here is derived from an EMBL/GenBank/DDBJ whole genome shotgun (WGS) entry which is preliminary data.</text>
</comment>
<evidence type="ECO:0000313" key="15">
    <source>
        <dbReference type="Proteomes" id="UP001333110"/>
    </source>
</evidence>
<feature type="region of interest" description="Disordered" evidence="12">
    <location>
        <begin position="914"/>
        <end position="969"/>
    </location>
</feature>
<evidence type="ECO:0000259" key="13">
    <source>
        <dbReference type="PROSITE" id="PS50106"/>
    </source>
</evidence>
<evidence type="ECO:0000256" key="12">
    <source>
        <dbReference type="SAM" id="MobiDB-lite"/>
    </source>
</evidence>
<dbReference type="PANTHER" id="PTHR48484:SF2">
    <property type="entry name" value="PRO-INTERLEUKIN-16"/>
    <property type="match status" value="1"/>
</dbReference>
<dbReference type="InterPro" id="IPR055287">
    <property type="entry name" value="IL-16-like"/>
</dbReference>
<evidence type="ECO:0000256" key="7">
    <source>
        <dbReference type="ARBA" id="ARBA00023015"/>
    </source>
</evidence>
<evidence type="ECO:0000256" key="3">
    <source>
        <dbReference type="ARBA" id="ARBA00022500"/>
    </source>
</evidence>
<dbReference type="FunFam" id="2.30.42.10:FF:000147">
    <property type="entry name" value="Pro-interleukin-16"/>
    <property type="match status" value="1"/>
</dbReference>
<keyword evidence="3 11" id="KW-0145">Chemotaxis</keyword>
<feature type="compositionally biased region" description="Basic and acidic residues" evidence="12">
    <location>
        <begin position="1240"/>
        <end position="1251"/>
    </location>
</feature>
<feature type="domain" description="PDZ" evidence="13">
    <location>
        <begin position="1295"/>
        <end position="1380"/>
    </location>
</feature>
<dbReference type="CDD" id="cd06759">
    <property type="entry name" value="PDZ3_PDZD2-PDZ1_hPro-IL-16-like"/>
    <property type="match status" value="1"/>
</dbReference>
<evidence type="ECO:0000256" key="5">
    <source>
        <dbReference type="ARBA" id="ARBA00022525"/>
    </source>
</evidence>
<evidence type="ECO:0000256" key="2">
    <source>
        <dbReference type="ARBA" id="ARBA00022490"/>
    </source>
</evidence>
<evidence type="ECO:0000256" key="8">
    <source>
        <dbReference type="ARBA" id="ARBA00023163"/>
    </source>
</evidence>
<evidence type="ECO:0000313" key="14">
    <source>
        <dbReference type="EMBL" id="KAK4821093.1"/>
    </source>
</evidence>
<feature type="region of interest" description="Disordered" evidence="12">
    <location>
        <begin position="687"/>
        <end position="708"/>
    </location>
</feature>
<keyword evidence="4 11" id="KW-0202">Cytokine</keyword>
<comment type="subcellular location">
    <subcellularLocation>
        <location evidence="11">Cytoplasm</location>
    </subcellularLocation>
    <subcellularLocation>
        <location evidence="1 11">Nucleus</location>
    </subcellularLocation>
    <subcellularLocation>
        <location evidence="11">Secreted</location>
    </subcellularLocation>
</comment>
<feature type="domain" description="PDZ" evidence="13">
    <location>
        <begin position="1415"/>
        <end position="1500"/>
    </location>
</feature>
<feature type="compositionally biased region" description="Polar residues" evidence="12">
    <location>
        <begin position="1252"/>
        <end position="1262"/>
    </location>
</feature>
<keyword evidence="5 11" id="KW-0964">Secreted</keyword>
<dbReference type="PANTHER" id="PTHR48484">
    <property type="entry name" value="PRO-INTERLEUKIN-16"/>
    <property type="match status" value="1"/>
</dbReference>
<feature type="compositionally biased region" description="Polar residues" evidence="12">
    <location>
        <begin position="1201"/>
        <end position="1216"/>
    </location>
</feature>
<dbReference type="FunFam" id="2.30.42.10:FF:000122">
    <property type="entry name" value="Pro-interleukin-16"/>
    <property type="match status" value="1"/>
</dbReference>
<evidence type="ECO:0000256" key="9">
    <source>
        <dbReference type="ARBA" id="ARBA00023242"/>
    </source>
</evidence>
<feature type="non-terminal residue" evidence="14">
    <location>
        <position position="1"/>
    </location>
</feature>
<dbReference type="InterPro" id="IPR001478">
    <property type="entry name" value="PDZ"/>
</dbReference>
<dbReference type="CDD" id="cd23062">
    <property type="entry name" value="PDZ0_GgPro-IL-16-like"/>
    <property type="match status" value="1"/>
</dbReference>
<dbReference type="InterPro" id="IPR020450">
    <property type="entry name" value="IL-16"/>
</dbReference>
<dbReference type="EMBL" id="JAUNZN010000005">
    <property type="protein sequence ID" value="KAK4821093.1"/>
    <property type="molecule type" value="Genomic_DNA"/>
</dbReference>
<protein>
    <recommendedName>
        <fullName evidence="11">Pro-interleukin-16</fullName>
    </recommendedName>
    <component>
        <recommendedName>
            <fullName evidence="11">Interleukin-16</fullName>
            <shortName evidence="11">IL-16</shortName>
        </recommendedName>
        <alternativeName>
            <fullName evidence="11">Lymphocyte chemoattractant factor</fullName>
            <shortName evidence="11">LCF</shortName>
        </alternativeName>
    </component>
</protein>
<organism evidence="14 15">
    <name type="scientific">Mycteria americana</name>
    <name type="common">Wood stork</name>
    <dbReference type="NCBI Taxonomy" id="33587"/>
    <lineage>
        <taxon>Eukaryota</taxon>
        <taxon>Metazoa</taxon>
        <taxon>Chordata</taxon>
        <taxon>Craniata</taxon>
        <taxon>Vertebrata</taxon>
        <taxon>Euteleostomi</taxon>
        <taxon>Archelosauria</taxon>
        <taxon>Archosauria</taxon>
        <taxon>Dinosauria</taxon>
        <taxon>Saurischia</taxon>
        <taxon>Theropoda</taxon>
        <taxon>Coelurosauria</taxon>
        <taxon>Aves</taxon>
        <taxon>Neognathae</taxon>
        <taxon>Neoaves</taxon>
        <taxon>Aequornithes</taxon>
        <taxon>Ciconiiformes</taxon>
        <taxon>Ciconiidae</taxon>
        <taxon>Mycteria</taxon>
    </lineage>
</organism>
<feature type="compositionally biased region" description="Polar residues" evidence="12">
    <location>
        <begin position="1072"/>
        <end position="1081"/>
    </location>
</feature>
<name>A0AAN7P4F2_MYCAM</name>
<comment type="function">
    <text evidence="10 11">Interleukin-16 stimulates a migratory response in CD4+ lymphocytes, monocytes, and eosinophils. Primes CD4+ T-cells for IL-2 and IL-15 responsiveness. Also induces T-lymphocyte expression of interleukin 2 receptor. Ligand for CD4.</text>
</comment>
<keyword evidence="8" id="KW-0804">Transcription</keyword>
<dbReference type="GO" id="GO:0030595">
    <property type="term" value="P:leukocyte chemotaxis"/>
    <property type="evidence" value="ECO:0007669"/>
    <property type="project" value="TreeGrafter"/>
</dbReference>
<reference evidence="14 15" key="1">
    <citation type="journal article" date="2023" name="J. Hered.">
        <title>Chromosome-level genome of the wood stork (Mycteria americana) provides insight into avian chromosome evolution.</title>
        <authorList>
            <person name="Flamio R. Jr."/>
            <person name="Ramstad K.M."/>
        </authorList>
    </citation>
    <scope>NUCLEOTIDE SEQUENCE [LARGE SCALE GENOMIC DNA]</scope>
    <source>
        <strain evidence="14">JAX WOST 10</strain>
    </source>
</reference>
<comment type="subunit">
    <text evidence="11">Homotetramer.</text>
</comment>
<dbReference type="Pfam" id="PF00595">
    <property type="entry name" value="PDZ"/>
    <property type="match status" value="5"/>
</dbReference>
<feature type="region of interest" description="Disordered" evidence="12">
    <location>
        <begin position="1"/>
        <end position="59"/>
    </location>
</feature>
<feature type="compositionally biased region" description="Low complexity" evidence="12">
    <location>
        <begin position="1093"/>
        <end position="1105"/>
    </location>
</feature>
<evidence type="ECO:0000256" key="4">
    <source>
        <dbReference type="ARBA" id="ARBA00022514"/>
    </source>
</evidence>
<dbReference type="PRINTS" id="PR01931">
    <property type="entry name" value="INTRLEUKIN16"/>
</dbReference>
<dbReference type="CDD" id="cd06760">
    <property type="entry name" value="PDZ4_PDZD2-PDZ2_hPro-IL-16-like"/>
    <property type="match status" value="1"/>
</dbReference>
<feature type="compositionally biased region" description="Low complexity" evidence="12">
    <location>
        <begin position="695"/>
        <end position="708"/>
    </location>
</feature>
<dbReference type="InterPro" id="IPR036034">
    <property type="entry name" value="PDZ_sf"/>
</dbReference>
<evidence type="ECO:0000256" key="11">
    <source>
        <dbReference type="RuleBase" id="RU363135"/>
    </source>
</evidence>
<feature type="region of interest" description="Disordered" evidence="12">
    <location>
        <begin position="982"/>
        <end position="1058"/>
    </location>
</feature>
<feature type="compositionally biased region" description="Basic and acidic residues" evidence="12">
    <location>
        <begin position="18"/>
        <end position="37"/>
    </location>
</feature>
<dbReference type="Proteomes" id="UP001333110">
    <property type="component" value="Unassembled WGS sequence"/>
</dbReference>
<dbReference type="GO" id="GO:0005737">
    <property type="term" value="C:cytoplasm"/>
    <property type="evidence" value="ECO:0007669"/>
    <property type="project" value="UniProtKB-SubCell"/>
</dbReference>
<feature type="domain" description="PDZ" evidence="13">
    <location>
        <begin position="540"/>
        <end position="610"/>
    </location>
</feature>
<dbReference type="GO" id="GO:0042609">
    <property type="term" value="F:CD4 receptor binding"/>
    <property type="evidence" value="ECO:0007669"/>
    <property type="project" value="TreeGrafter"/>
</dbReference>
<evidence type="ECO:0000256" key="1">
    <source>
        <dbReference type="ARBA" id="ARBA00004123"/>
    </source>
</evidence>
<accession>A0AAN7P4F2</accession>
<sequence length="1614" mass="175485">AYEEEQPSAGVRTFSTRQAEKVIESIMPHKWENDRKKSSTTSSLKMDRKSNAGNRKSRKFRSISRSLILCNARNSDDGSSPDEKCPDPFEISTSWGQEDFDCCPRTQLPCTSETEDSPPDPPRVITSVVQSKAAANENCNNMRRKLLTKMQHTDYSNLNQSGVDKESSTVAVLSAPLPPLNESAAGVELLDSCICRLCTTAGNSSSGIKLSRSPNCTSLWKGFTGSHVLAGDAANRDGCLSPRDELLTLNGQSLKDLSSKEAESLIHPTTRLVNIMMASKEMPICKERPLEIQNGFLHSKAACQRTRSNSTSLNPYWVGEVDCTAPQKAMPFRDRQPHALHTSRKSLSQQLDCTGGRAPAISRPSRSLSTAQLVHTSCGSQASVISNIVLMKGQGKGLGFSIVGGKDSIYGPIGIYVKTIFPGGAAAADGRLQEGDEILELNGESMHGLTHYDALQKFKVTYSPSRTISVFTDNAKKGLLTLTVRTSFSTPHSASSCLSPHLCQSLSSSTCITKENSSFSSESAAFSLSATKPNDRVIMEVTLNKEPGVGLGIGLCSIPYFQCISGIFIHTLSPGSVAHMDGRLRCGDEIIEINEASVQNTTLNEVYAVLSHCDPGAVQIIISRHPEPQVSEQQLKEAVAQAVENNRFGKERHQWSTEGVKKLEMSWHGRHPCEKHIERNAAHCNRRTQKLMTRSSSDSSYNPRSSCSHGAAYQLTDLKARVHSIDVPITRQPGLLYSLSGNNSEQNSPPTCSEGGRPLQNTKKSSEILVRKPKSSKPKPPPRKYFKQDCTCNDQCADRREKLVSEVAVSPSASVQQEVGEPMLEGHQTDVTHGVFTTSPTAYDTEHITAVPAGRDQERKANLGNPLSSIQRPILKRQTRVDYSLNTTTEDPWVKISDCIKSLFNPTMSEDNVHLDLQPGIDTNKENQNRSSSDTVLKKSESETVSSKVLKSHENDSVKKAPPVAPKPAWFRQSLKGLKKANSDLKTQADQSPPDLEGISSKELQSSLSRVSPRGSSIKQRISSFESLSAPQSPEKIHQFSLKPSVQKEHPPTATGSEAAPAHLNQAFLQHCETSQQQSKSPVVMGTESPDRSSSPSEVLAASSEKSNNANTENSLGLLTTEAIATSPLVSVAKAHSLRSRSFPLTATQSCEMMKPYNEKYSKIYSISNQVSSALMKSLLCLPQSPASSGNSAWETIDTLSQSSVEEDGTSLSPASENHHLDTGFSLNLSELREYTVSRADNEKEEEKQEHGSPQATGASGQSVISLLSPEELAKLIEEVKSLDEATLKEFDDIHVTILHKEEDTGLGFSLAGGIDLENKVITVHKVFPNGLASQEGTIQKGDEVLSINGKSLKGATHNDASAIMRQARQPRQAVVVTRKAKDAEKNLNVSINSSTSSVASDASQDSATEDTICTVTLEKTPAGLGFSLEGGKGSIHGDKPIIINRIFKGTALEQSSPVQPGDELLQVHTTAMQGLTRFEAWNVIKALPDGPITAIIKRKNPSSVTTKSSETLFCSLPYLPRRKKHVYKPTTKHCSKGKPLENVGALLTSLPKFFSFCMPLHFLASAKIKRSQNMLCDRQHVSLGSPPTSYKVTFAKTFPSPIWQGRRLNAKGS</sequence>
<feature type="domain" description="PDZ" evidence="13">
    <location>
        <begin position="207"/>
        <end position="281"/>
    </location>
</feature>
<feature type="domain" description="PDZ" evidence="13">
    <location>
        <begin position="387"/>
        <end position="459"/>
    </location>
</feature>
<keyword evidence="6" id="KW-0677">Repeat</keyword>
<dbReference type="CDD" id="cd06762">
    <property type="entry name" value="PDZ6_PDZD2-PDZ3_hPro-IL-16-like"/>
    <property type="match status" value="1"/>
</dbReference>
<gene>
    <name evidence="11" type="primary">IL16</name>
    <name evidence="14" type="ORF">QYF61_013421</name>
</gene>
<dbReference type="GO" id="GO:0005634">
    <property type="term" value="C:nucleus"/>
    <property type="evidence" value="ECO:0007669"/>
    <property type="project" value="UniProtKB-SubCell"/>
</dbReference>
<feature type="compositionally biased region" description="Polar residues" evidence="12">
    <location>
        <begin position="739"/>
        <end position="751"/>
    </location>
</feature>
<dbReference type="SUPFAM" id="SSF50156">
    <property type="entry name" value="PDZ domain-like"/>
    <property type="match status" value="5"/>
</dbReference>
<evidence type="ECO:0000256" key="6">
    <source>
        <dbReference type="ARBA" id="ARBA00022737"/>
    </source>
</evidence>
<feature type="compositionally biased region" description="Basic residues" evidence="12">
    <location>
        <begin position="771"/>
        <end position="785"/>
    </location>
</feature>
<feature type="region of interest" description="Disordered" evidence="12">
    <location>
        <begin position="738"/>
        <end position="786"/>
    </location>
</feature>
<keyword evidence="7" id="KW-0805">Transcription regulation</keyword>
<evidence type="ECO:0000256" key="10">
    <source>
        <dbReference type="ARBA" id="ARBA00024706"/>
    </source>
</evidence>
<feature type="compositionally biased region" description="Polar residues" evidence="12">
    <location>
        <begin position="1018"/>
        <end position="1032"/>
    </location>
</feature>
<dbReference type="GO" id="GO:0005615">
    <property type="term" value="C:extracellular space"/>
    <property type="evidence" value="ECO:0007669"/>
    <property type="project" value="UniProtKB-KW"/>
</dbReference>
<keyword evidence="15" id="KW-1185">Reference proteome</keyword>
<feature type="region of interest" description="Disordered" evidence="12">
    <location>
        <begin position="1201"/>
        <end position="1223"/>
    </location>
</feature>
<dbReference type="Gene3D" id="2.30.42.10">
    <property type="match status" value="5"/>
</dbReference>
<dbReference type="GO" id="GO:0050930">
    <property type="term" value="P:induction of positive chemotaxis"/>
    <property type="evidence" value="ECO:0007669"/>
    <property type="project" value="InterPro"/>
</dbReference>
<proteinExistence type="predicted"/>
<dbReference type="SMART" id="SM00228">
    <property type="entry name" value="PDZ"/>
    <property type="match status" value="5"/>
</dbReference>
<dbReference type="PROSITE" id="PS50106">
    <property type="entry name" value="PDZ"/>
    <property type="match status" value="5"/>
</dbReference>
<feature type="region of interest" description="Disordered" evidence="12">
    <location>
        <begin position="1072"/>
        <end position="1114"/>
    </location>
</feature>
<feature type="region of interest" description="Disordered" evidence="12">
    <location>
        <begin position="1240"/>
        <end position="1262"/>
    </location>
</feature>
<dbReference type="GO" id="GO:0005125">
    <property type="term" value="F:cytokine activity"/>
    <property type="evidence" value="ECO:0007669"/>
    <property type="project" value="UniProtKB-KW"/>
</dbReference>
<dbReference type="CDD" id="cd06763">
    <property type="entry name" value="PDZ7_PDZD2-PDZ4_hPro-IL-16-like"/>
    <property type="match status" value="1"/>
</dbReference>
<feature type="compositionally biased region" description="Low complexity" evidence="12">
    <location>
        <begin position="1006"/>
        <end position="1017"/>
    </location>
</feature>
<keyword evidence="9 11" id="KW-0539">Nucleus</keyword>